<feature type="non-terminal residue" evidence="1">
    <location>
        <position position="72"/>
    </location>
</feature>
<sequence length="72" mass="8429">MNFIHVASFSRFSLAYWYDLVICSQDQTKRETYVDKDLKSKYAVDQTGEMSLLPEKDPLQSCAHYQLMNQSD</sequence>
<name>A0AAD5UCD5_9FUNG</name>
<proteinExistence type="predicted"/>
<dbReference type="EMBL" id="JADGKB010000249">
    <property type="protein sequence ID" value="KAJ3250527.1"/>
    <property type="molecule type" value="Genomic_DNA"/>
</dbReference>
<protein>
    <submittedName>
        <fullName evidence="1">Uncharacterized protein</fullName>
    </submittedName>
</protein>
<accession>A0AAD5UCD5</accession>
<keyword evidence="2" id="KW-1185">Reference proteome</keyword>
<dbReference type="Proteomes" id="UP001210925">
    <property type="component" value="Unassembled WGS sequence"/>
</dbReference>
<dbReference type="AlphaFoldDB" id="A0AAD5UCD5"/>
<organism evidence="1 2">
    <name type="scientific">Boothiomyces macroporosus</name>
    <dbReference type="NCBI Taxonomy" id="261099"/>
    <lineage>
        <taxon>Eukaryota</taxon>
        <taxon>Fungi</taxon>
        <taxon>Fungi incertae sedis</taxon>
        <taxon>Chytridiomycota</taxon>
        <taxon>Chytridiomycota incertae sedis</taxon>
        <taxon>Chytridiomycetes</taxon>
        <taxon>Rhizophydiales</taxon>
        <taxon>Terramycetaceae</taxon>
        <taxon>Boothiomyces</taxon>
    </lineage>
</organism>
<evidence type="ECO:0000313" key="2">
    <source>
        <dbReference type="Proteomes" id="UP001210925"/>
    </source>
</evidence>
<evidence type="ECO:0000313" key="1">
    <source>
        <dbReference type="EMBL" id="KAJ3250527.1"/>
    </source>
</evidence>
<comment type="caution">
    <text evidence="1">The sequence shown here is derived from an EMBL/GenBank/DDBJ whole genome shotgun (WGS) entry which is preliminary data.</text>
</comment>
<gene>
    <name evidence="1" type="ORF">HK103_003404</name>
</gene>
<reference evidence="1" key="1">
    <citation type="submission" date="2020-05" db="EMBL/GenBank/DDBJ databases">
        <title>Phylogenomic resolution of chytrid fungi.</title>
        <authorList>
            <person name="Stajich J.E."/>
            <person name="Amses K."/>
            <person name="Simmons R."/>
            <person name="Seto K."/>
            <person name="Myers J."/>
            <person name="Bonds A."/>
            <person name="Quandt C.A."/>
            <person name="Barry K."/>
            <person name="Liu P."/>
            <person name="Grigoriev I."/>
            <person name="Longcore J.E."/>
            <person name="James T.Y."/>
        </authorList>
    </citation>
    <scope>NUCLEOTIDE SEQUENCE</scope>
    <source>
        <strain evidence="1">PLAUS21</strain>
    </source>
</reference>